<reference evidence="2 3" key="1">
    <citation type="journal article" date="2012" name="Eukaryot. Cell">
        <title>Draft genome sequence of CBS 2479, the standard type strain of Trichosporon asahii.</title>
        <authorList>
            <person name="Yang R.Y."/>
            <person name="Li H.T."/>
            <person name="Zhu H."/>
            <person name="Zhou G.P."/>
            <person name="Wang M."/>
            <person name="Wang L."/>
        </authorList>
    </citation>
    <scope>NUCLEOTIDE SEQUENCE [LARGE SCALE GENOMIC DNA]</scope>
    <source>
        <strain evidence="3">ATCC 90039 / CBS 2479 / JCM 2466 / KCTC 7840 / NCYC 2677 / UAMH 7654</strain>
    </source>
</reference>
<dbReference type="PANTHER" id="PTHR13887:SF41">
    <property type="entry name" value="THIOREDOXIN SUPERFAMILY PROTEIN"/>
    <property type="match status" value="1"/>
</dbReference>
<gene>
    <name evidence="2" type="ORF">A1Q1_07623</name>
</gene>
<organism evidence="2 3">
    <name type="scientific">Trichosporon asahii var. asahii (strain ATCC 90039 / CBS 2479 / JCM 2466 / KCTC 7840 / NBRC 103889/ NCYC 2677 / UAMH 7654)</name>
    <name type="common">Yeast</name>
    <dbReference type="NCBI Taxonomy" id="1186058"/>
    <lineage>
        <taxon>Eukaryota</taxon>
        <taxon>Fungi</taxon>
        <taxon>Dikarya</taxon>
        <taxon>Basidiomycota</taxon>
        <taxon>Agaricomycotina</taxon>
        <taxon>Tremellomycetes</taxon>
        <taxon>Trichosporonales</taxon>
        <taxon>Trichosporonaceae</taxon>
        <taxon>Trichosporon</taxon>
    </lineage>
</organism>
<evidence type="ECO:0000313" key="2">
    <source>
        <dbReference type="EMBL" id="EJT51159.1"/>
    </source>
</evidence>
<accession>J6F2G5</accession>
<sequence>MSASAAATGAANGARKLRVDITSDTICPFCILGVRQLQVAAENYKKTHPSAPELDVHFHPFQLGGGGKFTEKPVNRREYMANNYGAERSQAFAQNFDRQYKALGLGGFASDAQLASSHLGHRLTAYAEDKKPEEAAGVALDLMKNYQVDGHSPSDRDRLAQIAVSHGLFPTEQAAKDWLNGNEKDAEVREQYKDAVDSGITGVPFFVFDKKYATSGAVGEDQFENILDQVIKKENL</sequence>
<proteinExistence type="predicted"/>
<comment type="caution">
    <text evidence="2">The sequence shown here is derived from an EMBL/GenBank/DDBJ whole genome shotgun (WGS) entry which is preliminary data.</text>
</comment>
<evidence type="ECO:0000313" key="3">
    <source>
        <dbReference type="Proteomes" id="UP000002748"/>
    </source>
</evidence>
<dbReference type="InterPro" id="IPR036249">
    <property type="entry name" value="Thioredoxin-like_sf"/>
</dbReference>
<dbReference type="SUPFAM" id="SSF52833">
    <property type="entry name" value="Thioredoxin-like"/>
    <property type="match status" value="1"/>
</dbReference>
<dbReference type="KEGG" id="tasa:A1Q1_07623"/>
<dbReference type="AlphaFoldDB" id="J6F2G5"/>
<dbReference type="Gene3D" id="3.40.30.10">
    <property type="entry name" value="Glutaredoxin"/>
    <property type="match status" value="1"/>
</dbReference>
<dbReference type="Proteomes" id="UP000002748">
    <property type="component" value="Unassembled WGS sequence"/>
</dbReference>
<name>J6F2G5_TRIAS</name>
<dbReference type="RefSeq" id="XP_014182110.1">
    <property type="nucleotide sequence ID" value="XM_014326635.1"/>
</dbReference>
<dbReference type="PANTHER" id="PTHR13887">
    <property type="entry name" value="GLUTATHIONE S-TRANSFERASE KAPPA"/>
    <property type="match status" value="1"/>
</dbReference>
<dbReference type="OrthoDB" id="1930760at2759"/>
<dbReference type="HOGENOM" id="CLU_069253_0_2_1"/>
<evidence type="ECO:0000259" key="1">
    <source>
        <dbReference type="Pfam" id="PF01323"/>
    </source>
</evidence>
<protein>
    <recommendedName>
        <fullName evidence="1">DSBA-like thioredoxin domain-containing protein</fullName>
    </recommendedName>
</protein>
<dbReference type="EMBL" id="ALBS01000073">
    <property type="protein sequence ID" value="EJT51159.1"/>
    <property type="molecule type" value="Genomic_DNA"/>
</dbReference>
<dbReference type="GO" id="GO:0016491">
    <property type="term" value="F:oxidoreductase activity"/>
    <property type="evidence" value="ECO:0007669"/>
    <property type="project" value="InterPro"/>
</dbReference>
<dbReference type="CDD" id="cd03024">
    <property type="entry name" value="DsbA_FrnE"/>
    <property type="match status" value="1"/>
</dbReference>
<dbReference type="GeneID" id="25991135"/>
<dbReference type="VEuPathDB" id="FungiDB:A1Q1_07623"/>
<dbReference type="Pfam" id="PF01323">
    <property type="entry name" value="DSBA"/>
    <property type="match status" value="1"/>
</dbReference>
<feature type="domain" description="DSBA-like thioredoxin" evidence="1">
    <location>
        <begin position="19"/>
        <end position="227"/>
    </location>
</feature>
<dbReference type="InterPro" id="IPR001853">
    <property type="entry name" value="DSBA-like_thioredoxin_dom"/>
</dbReference>